<dbReference type="CDD" id="cd18773">
    <property type="entry name" value="PDC1_HK_sensor"/>
    <property type="match status" value="1"/>
</dbReference>
<gene>
    <name evidence="5" type="ORF">GCM10011520_13850</name>
</gene>
<protein>
    <recommendedName>
        <fullName evidence="1">diguanylate cyclase</fullName>
        <ecNumber evidence="1">2.7.7.65</ecNumber>
    </recommendedName>
</protein>
<dbReference type="InterPro" id="IPR029151">
    <property type="entry name" value="Sensor-like_sf"/>
</dbReference>
<feature type="domain" description="GGDEF" evidence="4">
    <location>
        <begin position="376"/>
        <end position="501"/>
    </location>
</feature>
<dbReference type="InterPro" id="IPR043128">
    <property type="entry name" value="Rev_trsase/Diguanyl_cyclase"/>
</dbReference>
<dbReference type="Gene3D" id="3.30.450.20">
    <property type="entry name" value="PAS domain"/>
    <property type="match status" value="2"/>
</dbReference>
<dbReference type="PANTHER" id="PTHR45138">
    <property type="entry name" value="REGULATORY COMPONENTS OF SENSORY TRANSDUCTION SYSTEM"/>
    <property type="match status" value="1"/>
</dbReference>
<dbReference type="PANTHER" id="PTHR45138:SF9">
    <property type="entry name" value="DIGUANYLATE CYCLASE DGCM-RELATED"/>
    <property type="match status" value="1"/>
</dbReference>
<evidence type="ECO:0000256" key="2">
    <source>
        <dbReference type="ARBA" id="ARBA00034247"/>
    </source>
</evidence>
<dbReference type="Pfam" id="PF00990">
    <property type="entry name" value="GGDEF"/>
    <property type="match status" value="1"/>
</dbReference>
<proteinExistence type="predicted"/>
<keyword evidence="3" id="KW-0812">Transmembrane</keyword>
<evidence type="ECO:0000313" key="6">
    <source>
        <dbReference type="Proteomes" id="UP000606498"/>
    </source>
</evidence>
<accession>A0ABQ1T1L5</accession>
<comment type="catalytic activity">
    <reaction evidence="2">
        <text>2 GTP = 3',3'-c-di-GMP + 2 diphosphate</text>
        <dbReference type="Rhea" id="RHEA:24898"/>
        <dbReference type="ChEBI" id="CHEBI:33019"/>
        <dbReference type="ChEBI" id="CHEBI:37565"/>
        <dbReference type="ChEBI" id="CHEBI:58805"/>
        <dbReference type="EC" id="2.7.7.65"/>
    </reaction>
</comment>
<evidence type="ECO:0000313" key="5">
    <source>
        <dbReference type="EMBL" id="GGE74514.1"/>
    </source>
</evidence>
<feature type="transmembrane region" description="Helical" evidence="3">
    <location>
        <begin position="275"/>
        <end position="297"/>
    </location>
</feature>
<dbReference type="CDD" id="cd01949">
    <property type="entry name" value="GGDEF"/>
    <property type="match status" value="1"/>
</dbReference>
<keyword evidence="3" id="KW-0472">Membrane</keyword>
<sequence>MPTAKQTSTHLYLLTKLFLWLGIFTLLLSLVYVTVHYRNYVQMRMQGYQQLLTTLESSYLYELMLTSERQLSALAGLLDRKAIARGESAYSPAWVIAHQIQSESQHYVYFYNVQTQRIDSYPAWRSSEEFDASLRPWYRVLESHSQQPQWVGPYKEYSSQQLVLTLAQVILDENGQILGLLLVDMPMSNLNRVLARVYDEMDVSLFLRHQDSGALILAVNQDYLNTEIAAPNQENVAFSGLLKGAMFLKPLSYADWELGIYIPPQRFRRALQEQFILLLLPVAAITLVTLLGIYSLIRLFRQELALVEQELRRFCGMTPKYQELNNHEHWFVNESLNSLKQQYLSHRLNLRMDPLTGIANRRAFDEDLLRLVTFEQDFALILVDVDRFKQINDTFGHQVGDIVLRRVAELLVTELGLEQVYRIGGDEFAALLPLNNRGLLCKQLQKLNDKTQEVKWREQLHQATLSIGAAIGPGELELLFAQADAALYRSKRAGRNCWHID</sequence>
<keyword evidence="6" id="KW-1185">Reference proteome</keyword>
<dbReference type="Proteomes" id="UP000606498">
    <property type="component" value="Unassembled WGS sequence"/>
</dbReference>
<evidence type="ECO:0000256" key="3">
    <source>
        <dbReference type="SAM" id="Phobius"/>
    </source>
</evidence>
<evidence type="ECO:0000256" key="1">
    <source>
        <dbReference type="ARBA" id="ARBA00012528"/>
    </source>
</evidence>
<dbReference type="NCBIfam" id="TIGR00254">
    <property type="entry name" value="GGDEF"/>
    <property type="match status" value="1"/>
</dbReference>
<comment type="caution">
    <text evidence="5">The sequence shown here is derived from an EMBL/GenBank/DDBJ whole genome shotgun (WGS) entry which is preliminary data.</text>
</comment>
<feature type="transmembrane region" description="Helical" evidence="3">
    <location>
        <begin position="17"/>
        <end position="35"/>
    </location>
</feature>
<dbReference type="EC" id="2.7.7.65" evidence="1"/>
<dbReference type="Gene3D" id="3.30.70.270">
    <property type="match status" value="1"/>
</dbReference>
<dbReference type="EMBL" id="BMKO01000003">
    <property type="protein sequence ID" value="GGE74514.1"/>
    <property type="molecule type" value="Genomic_DNA"/>
</dbReference>
<dbReference type="SUPFAM" id="SSF103190">
    <property type="entry name" value="Sensory domain-like"/>
    <property type="match status" value="1"/>
</dbReference>
<evidence type="ECO:0000259" key="4">
    <source>
        <dbReference type="PROSITE" id="PS50887"/>
    </source>
</evidence>
<keyword evidence="3" id="KW-1133">Transmembrane helix</keyword>
<organism evidence="5 6">
    <name type="scientific">Shewanella carassii</name>
    <dbReference type="NCBI Taxonomy" id="1987584"/>
    <lineage>
        <taxon>Bacteria</taxon>
        <taxon>Pseudomonadati</taxon>
        <taxon>Pseudomonadota</taxon>
        <taxon>Gammaproteobacteria</taxon>
        <taxon>Alteromonadales</taxon>
        <taxon>Shewanellaceae</taxon>
        <taxon>Shewanella</taxon>
    </lineage>
</organism>
<dbReference type="PROSITE" id="PS50887">
    <property type="entry name" value="GGDEF"/>
    <property type="match status" value="1"/>
</dbReference>
<dbReference type="SUPFAM" id="SSF55073">
    <property type="entry name" value="Nucleotide cyclase"/>
    <property type="match status" value="1"/>
</dbReference>
<dbReference type="RefSeq" id="WP_100142073.1">
    <property type="nucleotide sequence ID" value="NZ_BMKO01000003.1"/>
</dbReference>
<dbReference type="InterPro" id="IPR050469">
    <property type="entry name" value="Diguanylate_Cyclase"/>
</dbReference>
<dbReference type="SMART" id="SM00267">
    <property type="entry name" value="GGDEF"/>
    <property type="match status" value="1"/>
</dbReference>
<reference evidence="6" key="1">
    <citation type="journal article" date="2019" name="Int. J. Syst. Evol. Microbiol.">
        <title>The Global Catalogue of Microorganisms (GCM) 10K type strain sequencing project: providing services to taxonomists for standard genome sequencing and annotation.</title>
        <authorList>
            <consortium name="The Broad Institute Genomics Platform"/>
            <consortium name="The Broad Institute Genome Sequencing Center for Infectious Disease"/>
            <person name="Wu L."/>
            <person name="Ma J."/>
        </authorList>
    </citation>
    <scope>NUCLEOTIDE SEQUENCE [LARGE SCALE GENOMIC DNA]</scope>
    <source>
        <strain evidence="6">CGMCC 1.16033</strain>
    </source>
</reference>
<dbReference type="InterPro" id="IPR000160">
    <property type="entry name" value="GGDEF_dom"/>
</dbReference>
<dbReference type="InterPro" id="IPR029787">
    <property type="entry name" value="Nucleotide_cyclase"/>
</dbReference>
<name>A0ABQ1T1L5_9GAMM</name>